<evidence type="ECO:0000313" key="1">
    <source>
        <dbReference type="EMBL" id="AEE17069.1"/>
    </source>
</evidence>
<dbReference type="Proteomes" id="UP000006546">
    <property type="component" value="Chromosome"/>
</dbReference>
<reference evidence="2" key="1">
    <citation type="submission" date="2011-04" db="EMBL/GenBank/DDBJ databases">
        <title>The complete genome of Treponema brennaborense DSM 12168.</title>
        <authorList>
            <person name="Lucas S."/>
            <person name="Han J."/>
            <person name="Lapidus A."/>
            <person name="Bruce D."/>
            <person name="Goodwin L."/>
            <person name="Pitluck S."/>
            <person name="Peters L."/>
            <person name="Kyrpides N."/>
            <person name="Mavromatis K."/>
            <person name="Ivanova N."/>
            <person name="Mikhailova N."/>
            <person name="Pagani I."/>
            <person name="Teshima H."/>
            <person name="Detter J.C."/>
            <person name="Tapia R."/>
            <person name="Han C."/>
            <person name="Land M."/>
            <person name="Hauser L."/>
            <person name="Markowitz V."/>
            <person name="Cheng J.-F."/>
            <person name="Hugenholtz P."/>
            <person name="Woyke T."/>
            <person name="Wu D."/>
            <person name="Gronow S."/>
            <person name="Wellnitz S."/>
            <person name="Brambilla E."/>
            <person name="Klenk H.-P."/>
            <person name="Eisen J.A."/>
        </authorList>
    </citation>
    <scope>NUCLEOTIDE SEQUENCE [LARGE SCALE GENOMIC DNA]</scope>
    <source>
        <strain evidence="2">DSM 12168 / CIP 105900 / DD5/3</strain>
    </source>
</reference>
<accession>F4LPS3</accession>
<name>F4LPS3_TREBD</name>
<dbReference type="HOGENOM" id="CLU_082432_0_0_12"/>
<dbReference type="EMBL" id="CP002696">
    <property type="protein sequence ID" value="AEE17069.1"/>
    <property type="molecule type" value="Genomic_DNA"/>
</dbReference>
<evidence type="ECO:0008006" key="3">
    <source>
        <dbReference type="Google" id="ProtNLM"/>
    </source>
</evidence>
<dbReference type="KEGG" id="tbe:Trebr_1646"/>
<sequence>MTRYAVLAGCSEKEDFRQKSLCDMYTFLKSFVGGAWADKEIFILPAGVNVSMLKLILRRIAESGTDFLFLYFCGNGHDRLTADGFTVGATEIKRIYIEETCENQVAVFDACENLVSDDAAEAPVWDAVDFDADAAVSAINAEGVCRTNGQLLAAARILGDEALGRIKGSLWLSGCTAGIGGERPVLGADGSGVYTAAFTESLGAADTMLDFTAADRNARFACSVVHEYRAVSFAEHNRGS</sequence>
<dbReference type="RefSeq" id="WP_013758774.1">
    <property type="nucleotide sequence ID" value="NC_015500.1"/>
</dbReference>
<gene>
    <name evidence="1" type="ordered locus">Trebr_1646</name>
</gene>
<dbReference type="STRING" id="906968.Trebr_1646"/>
<proteinExistence type="predicted"/>
<organism evidence="1 2">
    <name type="scientific">Treponema brennaborense (strain DSM 12168 / CIP 105900 / DD5/3)</name>
    <dbReference type="NCBI Taxonomy" id="906968"/>
    <lineage>
        <taxon>Bacteria</taxon>
        <taxon>Pseudomonadati</taxon>
        <taxon>Spirochaetota</taxon>
        <taxon>Spirochaetia</taxon>
        <taxon>Spirochaetales</taxon>
        <taxon>Treponemataceae</taxon>
        <taxon>Treponema</taxon>
    </lineage>
</organism>
<evidence type="ECO:0000313" key="2">
    <source>
        <dbReference type="Proteomes" id="UP000006546"/>
    </source>
</evidence>
<keyword evidence="2" id="KW-1185">Reference proteome</keyword>
<dbReference type="OrthoDB" id="639945at2"/>
<dbReference type="AlphaFoldDB" id="F4LPS3"/>
<protein>
    <recommendedName>
        <fullName evidence="3">Peptidase C14 caspase catalytic subunit p20</fullName>
    </recommendedName>
</protein>